<feature type="transmembrane region" description="Helical" evidence="9">
    <location>
        <begin position="252"/>
        <end position="269"/>
    </location>
</feature>
<sequence length="574" mass="58752">MRRIAALVILVAAALAAMAPAAFAVSAAPASPGSPGSPGSPALFAHAALASTQPADGTVVATAPRQVTASFDEPVGITADSLVVYSPDGQRADDGQATLVSSYEIAVGLLPGLGDGTYTAVWHVISADTHPVTGAFTFSVGAPSATHVGALSSSSGDALVSDLFGAVRWVEYLCFALLAGGVAFLIVCWPQGGAVRGVGRLVTLSALGLLLSTLLGLLLQGPYSAGTGLSQLLSGTLVRTTLHGRLGPASEARELMSLLAVAAASFLLPRLPDAGPGFRRAAAVGWAVLTTAIAASWAVSDHASTGVQAPWGIPADIVHLDAVAVWIGGLAVLAGFALRSPGTPAVMRAVPRFSAIALGCVTVIVASGVYQAWREVGTWGALFETGYGRLIQVKIAGLLVLIDLGYLARRHIRRGRFPGEAWEQSMRRLRRSVAAELAVAAVILACTAVLVNTATGRDTYAPAVSASQAFETGGPGGTGTVHVFATPAKLGPNSIQVYLTTAGGRAFVPAQITAALYFPARNLGPLPVTLIRTAPGQYRTDSAAVTFTGQWTLQIVVRSDAFDETSVTFPLAIH</sequence>
<feature type="chain" id="PRO_5027104582" evidence="10">
    <location>
        <begin position="25"/>
        <end position="574"/>
    </location>
</feature>
<protein>
    <submittedName>
        <fullName evidence="13">Copper resistance protein CopC</fullName>
    </submittedName>
</protein>
<evidence type="ECO:0000256" key="8">
    <source>
        <dbReference type="ARBA" id="ARBA00023136"/>
    </source>
</evidence>
<evidence type="ECO:0000313" key="13">
    <source>
        <dbReference type="EMBL" id="TVZ03478.1"/>
    </source>
</evidence>
<keyword evidence="5 10" id="KW-0732">Signal</keyword>
<dbReference type="Pfam" id="PF05425">
    <property type="entry name" value="CopD"/>
    <property type="match status" value="1"/>
</dbReference>
<evidence type="ECO:0000259" key="12">
    <source>
        <dbReference type="Pfam" id="PF05425"/>
    </source>
</evidence>
<keyword evidence="3 9" id="KW-0812">Transmembrane</keyword>
<evidence type="ECO:0000256" key="10">
    <source>
        <dbReference type="SAM" id="SignalP"/>
    </source>
</evidence>
<comment type="caution">
    <text evidence="13">The sequence shown here is derived from an EMBL/GenBank/DDBJ whole genome shotgun (WGS) entry which is preliminary data.</text>
</comment>
<evidence type="ECO:0000256" key="1">
    <source>
        <dbReference type="ARBA" id="ARBA00004651"/>
    </source>
</evidence>
<dbReference type="PANTHER" id="PTHR34820:SF4">
    <property type="entry name" value="INNER MEMBRANE PROTEIN YEBZ"/>
    <property type="match status" value="1"/>
</dbReference>
<dbReference type="InterPro" id="IPR007348">
    <property type="entry name" value="CopC_dom"/>
</dbReference>
<keyword evidence="4" id="KW-0479">Metal-binding</keyword>
<feature type="transmembrane region" description="Helical" evidence="9">
    <location>
        <begin position="390"/>
        <end position="408"/>
    </location>
</feature>
<evidence type="ECO:0000256" key="3">
    <source>
        <dbReference type="ARBA" id="ARBA00022692"/>
    </source>
</evidence>
<keyword evidence="7" id="KW-0186">Copper</keyword>
<dbReference type="GO" id="GO:0046688">
    <property type="term" value="P:response to copper ion"/>
    <property type="evidence" value="ECO:0007669"/>
    <property type="project" value="InterPro"/>
</dbReference>
<dbReference type="GO" id="GO:0005886">
    <property type="term" value="C:plasma membrane"/>
    <property type="evidence" value="ECO:0007669"/>
    <property type="project" value="UniProtKB-SubCell"/>
</dbReference>
<proteinExistence type="predicted"/>
<dbReference type="InterPro" id="IPR008457">
    <property type="entry name" value="Cu-R_CopD_dom"/>
</dbReference>
<reference evidence="13 14" key="1">
    <citation type="submission" date="2018-11" db="EMBL/GenBank/DDBJ databases">
        <title>Trebonia kvetii gen.nov., sp.nov., a novel acidophilic actinobacterium, and proposal of the new actinobacterial family Treboniaceae fam. nov.</title>
        <authorList>
            <person name="Rapoport D."/>
            <person name="Sagova-Mareckova M."/>
            <person name="Sedlacek I."/>
            <person name="Provaznik J."/>
            <person name="Kralova S."/>
            <person name="Pavlinic D."/>
            <person name="Benes V."/>
            <person name="Kopecky J."/>
        </authorList>
    </citation>
    <scope>NUCLEOTIDE SEQUENCE [LARGE SCALE GENOMIC DNA]</scope>
    <source>
        <strain evidence="13 14">15Tr583</strain>
    </source>
</reference>
<feature type="transmembrane region" description="Helical" evidence="9">
    <location>
        <begin position="433"/>
        <end position="451"/>
    </location>
</feature>
<dbReference type="Gene3D" id="2.60.40.1220">
    <property type="match status" value="1"/>
</dbReference>
<feature type="transmembrane region" description="Helical" evidence="9">
    <location>
        <begin position="201"/>
        <end position="219"/>
    </location>
</feature>
<keyword evidence="6 9" id="KW-1133">Transmembrane helix</keyword>
<dbReference type="InterPro" id="IPR032694">
    <property type="entry name" value="CopC/D"/>
</dbReference>
<dbReference type="PANTHER" id="PTHR34820">
    <property type="entry name" value="INNER MEMBRANE PROTEIN YEBZ"/>
    <property type="match status" value="1"/>
</dbReference>
<feature type="domain" description="Copper resistance protein D" evidence="12">
    <location>
        <begin position="348"/>
        <end position="450"/>
    </location>
</feature>
<evidence type="ECO:0000313" key="14">
    <source>
        <dbReference type="Proteomes" id="UP000460272"/>
    </source>
</evidence>
<dbReference type="RefSeq" id="WP_145856284.1">
    <property type="nucleotide sequence ID" value="NZ_RPFW01000004.1"/>
</dbReference>
<dbReference type="Pfam" id="PF04234">
    <property type="entry name" value="CopC"/>
    <property type="match status" value="1"/>
</dbReference>
<dbReference type="GO" id="GO:0005507">
    <property type="term" value="F:copper ion binding"/>
    <property type="evidence" value="ECO:0007669"/>
    <property type="project" value="InterPro"/>
</dbReference>
<feature type="transmembrane region" description="Helical" evidence="9">
    <location>
        <begin position="350"/>
        <end position="370"/>
    </location>
</feature>
<evidence type="ECO:0000256" key="5">
    <source>
        <dbReference type="ARBA" id="ARBA00022729"/>
    </source>
</evidence>
<dbReference type="InterPro" id="IPR014755">
    <property type="entry name" value="Cu-Rt/internalin_Ig-like"/>
</dbReference>
<name>A0A6P2BX11_9ACTN</name>
<comment type="subcellular location">
    <subcellularLocation>
        <location evidence="1">Cell membrane</location>
        <topology evidence="1">Multi-pass membrane protein</topology>
    </subcellularLocation>
</comment>
<dbReference type="Proteomes" id="UP000460272">
    <property type="component" value="Unassembled WGS sequence"/>
</dbReference>
<feature type="transmembrane region" description="Helical" evidence="9">
    <location>
        <begin position="169"/>
        <end position="189"/>
    </location>
</feature>
<dbReference type="SUPFAM" id="SSF81296">
    <property type="entry name" value="E set domains"/>
    <property type="match status" value="1"/>
</dbReference>
<feature type="signal peptide" evidence="10">
    <location>
        <begin position="1"/>
        <end position="24"/>
    </location>
</feature>
<keyword evidence="2" id="KW-1003">Cell membrane</keyword>
<dbReference type="InterPro" id="IPR014756">
    <property type="entry name" value="Ig_E-set"/>
</dbReference>
<evidence type="ECO:0000256" key="2">
    <source>
        <dbReference type="ARBA" id="ARBA00022475"/>
    </source>
</evidence>
<dbReference type="GO" id="GO:0042597">
    <property type="term" value="C:periplasmic space"/>
    <property type="evidence" value="ECO:0007669"/>
    <property type="project" value="InterPro"/>
</dbReference>
<organism evidence="13 14">
    <name type="scientific">Trebonia kvetii</name>
    <dbReference type="NCBI Taxonomy" id="2480626"/>
    <lineage>
        <taxon>Bacteria</taxon>
        <taxon>Bacillati</taxon>
        <taxon>Actinomycetota</taxon>
        <taxon>Actinomycetes</taxon>
        <taxon>Streptosporangiales</taxon>
        <taxon>Treboniaceae</taxon>
        <taxon>Trebonia</taxon>
    </lineage>
</organism>
<evidence type="ECO:0000256" key="4">
    <source>
        <dbReference type="ARBA" id="ARBA00022723"/>
    </source>
</evidence>
<accession>A0A6P2BX11</accession>
<evidence type="ECO:0000259" key="11">
    <source>
        <dbReference type="Pfam" id="PF04234"/>
    </source>
</evidence>
<keyword evidence="8 9" id="KW-0472">Membrane</keyword>
<feature type="transmembrane region" description="Helical" evidence="9">
    <location>
        <begin position="281"/>
        <end position="299"/>
    </location>
</feature>
<gene>
    <name evidence="13" type="ORF">EAS64_24150</name>
</gene>
<dbReference type="EMBL" id="RPFW01000004">
    <property type="protein sequence ID" value="TVZ03478.1"/>
    <property type="molecule type" value="Genomic_DNA"/>
</dbReference>
<dbReference type="AlphaFoldDB" id="A0A6P2BX11"/>
<evidence type="ECO:0000256" key="7">
    <source>
        <dbReference type="ARBA" id="ARBA00023008"/>
    </source>
</evidence>
<evidence type="ECO:0000256" key="6">
    <source>
        <dbReference type="ARBA" id="ARBA00022989"/>
    </source>
</evidence>
<evidence type="ECO:0000256" key="9">
    <source>
        <dbReference type="SAM" id="Phobius"/>
    </source>
</evidence>
<keyword evidence="14" id="KW-1185">Reference proteome</keyword>
<feature type="transmembrane region" description="Helical" evidence="9">
    <location>
        <begin position="319"/>
        <end position="338"/>
    </location>
</feature>
<dbReference type="GO" id="GO:0006825">
    <property type="term" value="P:copper ion transport"/>
    <property type="evidence" value="ECO:0007669"/>
    <property type="project" value="InterPro"/>
</dbReference>
<dbReference type="OrthoDB" id="5242236at2"/>
<feature type="domain" description="CopC" evidence="11">
    <location>
        <begin position="46"/>
        <end position="140"/>
    </location>
</feature>